<organism evidence="5 6">
    <name type="scientific">Clostridium acidisoli DSM 12555</name>
    <dbReference type="NCBI Taxonomy" id="1121291"/>
    <lineage>
        <taxon>Bacteria</taxon>
        <taxon>Bacillati</taxon>
        <taxon>Bacillota</taxon>
        <taxon>Clostridia</taxon>
        <taxon>Eubacteriales</taxon>
        <taxon>Clostridiaceae</taxon>
        <taxon>Clostridium</taxon>
    </lineage>
</organism>
<dbReference type="InterPro" id="IPR010610">
    <property type="entry name" value="EryCIII-like_C"/>
</dbReference>
<dbReference type="STRING" id="1121291.SAMN02745134_00154"/>
<protein>
    <submittedName>
        <fullName evidence="5">Glycosyltransferase, MGT family</fullName>
    </submittedName>
</protein>
<dbReference type="PANTHER" id="PTHR48043">
    <property type="entry name" value="EG:EG0003.4 PROTEIN-RELATED"/>
    <property type="match status" value="1"/>
</dbReference>
<comment type="similarity">
    <text evidence="1">Belongs to the UDP-glycosyltransferase family.</text>
</comment>
<dbReference type="RefSeq" id="WP_139795939.1">
    <property type="nucleotide sequence ID" value="NZ_FWXH01000002.1"/>
</dbReference>
<accession>A0A1W1WYP1</accession>
<keyword evidence="3 5" id="KW-0808">Transferase</keyword>
<dbReference type="NCBIfam" id="TIGR01426">
    <property type="entry name" value="MGT"/>
    <property type="match status" value="1"/>
</dbReference>
<dbReference type="FunFam" id="3.40.50.2000:FF:000072">
    <property type="entry name" value="Glycosyl transferase"/>
    <property type="match status" value="1"/>
</dbReference>
<dbReference type="EMBL" id="FWXH01000002">
    <property type="protein sequence ID" value="SMC16785.1"/>
    <property type="molecule type" value="Genomic_DNA"/>
</dbReference>
<dbReference type="AlphaFoldDB" id="A0A1W1WYP1"/>
<evidence type="ECO:0000256" key="1">
    <source>
        <dbReference type="ARBA" id="ARBA00009995"/>
    </source>
</evidence>
<dbReference type="SUPFAM" id="SSF53756">
    <property type="entry name" value="UDP-Glycosyltransferase/glycogen phosphorylase"/>
    <property type="match status" value="1"/>
</dbReference>
<dbReference type="GO" id="GO:0016758">
    <property type="term" value="F:hexosyltransferase activity"/>
    <property type="evidence" value="ECO:0007669"/>
    <property type="project" value="InterPro"/>
</dbReference>
<evidence type="ECO:0000256" key="2">
    <source>
        <dbReference type="ARBA" id="ARBA00022676"/>
    </source>
</evidence>
<dbReference type="InterPro" id="IPR050271">
    <property type="entry name" value="UDP-glycosyltransferase"/>
</dbReference>
<feature type="domain" description="Erythromycin biosynthesis protein CIII-like C-terminal" evidence="4">
    <location>
        <begin position="241"/>
        <end position="362"/>
    </location>
</feature>
<evidence type="ECO:0000259" key="4">
    <source>
        <dbReference type="Pfam" id="PF06722"/>
    </source>
</evidence>
<proteinExistence type="inferred from homology"/>
<dbReference type="CDD" id="cd03784">
    <property type="entry name" value="GT1_Gtf-like"/>
    <property type="match status" value="1"/>
</dbReference>
<reference evidence="5 6" key="1">
    <citation type="submission" date="2017-04" db="EMBL/GenBank/DDBJ databases">
        <authorList>
            <person name="Afonso C.L."/>
            <person name="Miller P.J."/>
            <person name="Scott M.A."/>
            <person name="Spackman E."/>
            <person name="Goraichik I."/>
            <person name="Dimitrov K.M."/>
            <person name="Suarez D.L."/>
            <person name="Swayne D.E."/>
        </authorList>
    </citation>
    <scope>NUCLEOTIDE SEQUENCE [LARGE SCALE GENOMIC DNA]</scope>
    <source>
        <strain evidence="5 6">DSM 12555</strain>
    </source>
</reference>
<dbReference type="Gene3D" id="3.40.50.2000">
    <property type="entry name" value="Glycogen Phosphorylase B"/>
    <property type="match status" value="2"/>
</dbReference>
<dbReference type="InterPro" id="IPR006326">
    <property type="entry name" value="UDPGT_MGT-like"/>
</dbReference>
<name>A0A1W1WYP1_9CLOT</name>
<dbReference type="OrthoDB" id="6620093at2"/>
<dbReference type="GO" id="GO:0008194">
    <property type="term" value="F:UDP-glycosyltransferase activity"/>
    <property type="evidence" value="ECO:0007669"/>
    <property type="project" value="InterPro"/>
</dbReference>
<gene>
    <name evidence="5" type="ORF">SAMN02745134_00154</name>
</gene>
<evidence type="ECO:0000256" key="3">
    <source>
        <dbReference type="ARBA" id="ARBA00022679"/>
    </source>
</evidence>
<dbReference type="Pfam" id="PF06722">
    <property type="entry name" value="EryCIII-like_C"/>
    <property type="match status" value="1"/>
</dbReference>
<dbReference type="InterPro" id="IPR002213">
    <property type="entry name" value="UDP_glucos_trans"/>
</dbReference>
<evidence type="ECO:0000313" key="5">
    <source>
        <dbReference type="EMBL" id="SMC16785.1"/>
    </source>
</evidence>
<evidence type="ECO:0000313" key="6">
    <source>
        <dbReference type="Proteomes" id="UP000192468"/>
    </source>
</evidence>
<dbReference type="Proteomes" id="UP000192468">
    <property type="component" value="Unassembled WGS sequence"/>
</dbReference>
<sequence length="386" mass="43707">MSNALFITMAGTGRVNPTIFLVKELMDRGEKVTYISSEEFRGKIERTGAKFKGIKNLSNTKDSKTPMLPFSSFKEILELVFNTKEKFDYIIYDSNFIIGNEVGRILKIPTICSITTFASNESIDVFDIFRHIRPNIQQLLTNSDYMDFVKNLQEKYDIKFPSMLMAAAGTGMIKIVYTSKYFQLCGENFDESYKFIGPSIADRNEYMSISLETNDKKKVIYISLGTIFNTSIEFYESCFKAFDNMDVQIIMSIGENINVNTFKSIPSNFIVRNYVSQLEILKQADVFITHAGMNSTNEGLYYDVPLVLIPQSGDQPFVAKRVAQLGAGIIIEKDKVTPEILKQSVVKILSDNNFTINSKKIGKSLREAGGFKKGVNEILNLYDMSK</sequence>
<keyword evidence="2" id="KW-0328">Glycosyltransferase</keyword>
<keyword evidence="6" id="KW-1185">Reference proteome</keyword>
<dbReference type="PANTHER" id="PTHR48043:SF145">
    <property type="entry name" value="FI06409P-RELATED"/>
    <property type="match status" value="1"/>
</dbReference>